<gene>
    <name evidence="10 12" type="primary">glyS</name>
    <name evidence="12" type="ORF">HMPREF9248_0176</name>
</gene>
<evidence type="ECO:0000256" key="1">
    <source>
        <dbReference type="ARBA" id="ARBA00004496"/>
    </source>
</evidence>
<dbReference type="PANTHER" id="PTHR30075">
    <property type="entry name" value="GLYCYL-TRNA SYNTHETASE"/>
    <property type="match status" value="1"/>
</dbReference>
<dbReference type="Gene3D" id="1.10.730.10">
    <property type="entry name" value="Isoleucyl-tRNA Synthetase, Domain 1"/>
    <property type="match status" value="1"/>
</dbReference>
<evidence type="ECO:0000259" key="11">
    <source>
        <dbReference type="Pfam" id="PF05746"/>
    </source>
</evidence>
<evidence type="ECO:0000256" key="5">
    <source>
        <dbReference type="ARBA" id="ARBA00022741"/>
    </source>
</evidence>
<organism evidence="12 13">
    <name type="scientific">Fannyhessea vaginae PB189-T1-4</name>
    <dbReference type="NCBI Taxonomy" id="866774"/>
    <lineage>
        <taxon>Bacteria</taxon>
        <taxon>Bacillati</taxon>
        <taxon>Actinomycetota</taxon>
        <taxon>Coriobacteriia</taxon>
        <taxon>Coriobacteriales</taxon>
        <taxon>Atopobiaceae</taxon>
        <taxon>Fannyhessea</taxon>
    </lineage>
</organism>
<keyword evidence="3 10" id="KW-0963">Cytoplasm</keyword>
<protein>
    <recommendedName>
        <fullName evidence="10">Glycine--tRNA ligase beta subunit</fullName>
        <ecNumber evidence="10">6.1.1.14</ecNumber>
    </recommendedName>
    <alternativeName>
        <fullName evidence="10">Glycyl-tRNA synthetase beta subunit</fullName>
        <shortName evidence="10">GlyRS</shortName>
    </alternativeName>
</protein>
<accession>A0ABN0AZ06</accession>
<keyword evidence="4 10" id="KW-0436">Ligase</keyword>
<dbReference type="PROSITE" id="PS50861">
    <property type="entry name" value="AA_TRNA_LIGASE_II_GLYAB"/>
    <property type="match status" value="1"/>
</dbReference>
<evidence type="ECO:0000256" key="4">
    <source>
        <dbReference type="ARBA" id="ARBA00022598"/>
    </source>
</evidence>
<keyword evidence="6 10" id="KW-0067">ATP-binding</keyword>
<dbReference type="PANTHER" id="PTHR30075:SF2">
    <property type="entry name" value="GLYCINE--TRNA LIGASE, CHLOROPLASTIC_MITOCHONDRIAL 2"/>
    <property type="match status" value="1"/>
</dbReference>
<dbReference type="RefSeq" id="WP_006304610.1">
    <property type="nucleotide sequence ID" value="NZ_AEDQ01000030.1"/>
</dbReference>
<sequence>MSTQSDTRCEFVLEIGAEEMPSAPLICATKQLAQIMERELKACGLAYDSLEAHNSPRRLVVLVHGLAAATQEKHTTKRGPAVSIAYDAQGNLTKAGLGFARKAGATPEQLSKKQDKDGKEYIWCDIFTPSLRAHDLLGDIITNCITKLEWPNYRSQRWGATTESFVRPVRWICALLNDDVIPCTFADVTSSNYTLGHRVLAPGKHVVSSASAYLDVLHDAHVMLEDERRQRILDDVAAYEKAHPGMHVDMPRGTFDEVVNLTEWPHVVIGEFDHQFLAIPHEIICESMLTNQRYFPIYDADGALTCFFVIVSNAKPEMDTHVIDGNERVVRARLSDAQFFYTEDLKAPLESYVPLLKRVTFQEKLGSVFQKAVRMRDLAQTIAEACNFDAALTEHCARAAYLAKADLVTQTVVEFTSQQGVMGAYFAEACEEDPDVVAAIKEHYHPRFSGDSVAQSTCGKVVSLADKLDTICGMFAINQPPTGSSDPFALRRSALGCIAILKELPRISLLSLISSSLARYDMQGTSCDTDATIHEISQFFLGRLGSLAKDEHISPEVVMAISAISIIDPQEFFARAHALEQVQQQQADVFEDLAIAYGRADHIREAALGTTVDVDMLAPTEQKLYNACLEGQDNVEKALSNRDYVVAASALAALRLPIDEFFDDIRVMDEDTKVRNNRLRLLNLFCSVFTNVADISVLTNR</sequence>
<feature type="domain" description="DALR anticodon binding" evidence="11">
    <location>
        <begin position="615"/>
        <end position="692"/>
    </location>
</feature>
<evidence type="ECO:0000256" key="7">
    <source>
        <dbReference type="ARBA" id="ARBA00022917"/>
    </source>
</evidence>
<dbReference type="EMBL" id="AEDQ01000030">
    <property type="protein sequence ID" value="EFL43747.1"/>
    <property type="molecule type" value="Genomic_DNA"/>
</dbReference>
<keyword evidence="13" id="KW-1185">Reference proteome</keyword>
<dbReference type="HAMAP" id="MF_00255">
    <property type="entry name" value="Gly_tRNA_synth_beta"/>
    <property type="match status" value="1"/>
</dbReference>
<evidence type="ECO:0000256" key="3">
    <source>
        <dbReference type="ARBA" id="ARBA00022490"/>
    </source>
</evidence>
<dbReference type="InterPro" id="IPR015944">
    <property type="entry name" value="Gly-tRNA-synth_bsu"/>
</dbReference>
<proteinExistence type="inferred from homology"/>
<reference evidence="12 13" key="1">
    <citation type="submission" date="2010-08" db="EMBL/GenBank/DDBJ databases">
        <authorList>
            <person name="Durkin A.S."/>
            <person name="Madupu R."/>
            <person name="Torralba M."/>
            <person name="Gillis M."/>
            <person name="Methe B."/>
            <person name="Sutton G."/>
            <person name="Nelson K.E."/>
        </authorList>
    </citation>
    <scope>NUCLEOTIDE SEQUENCE [LARGE SCALE GENOMIC DNA]</scope>
    <source>
        <strain evidence="12 13">PB189-T1-4</strain>
    </source>
</reference>
<dbReference type="Pfam" id="PF05746">
    <property type="entry name" value="DALR_1"/>
    <property type="match status" value="1"/>
</dbReference>
<dbReference type="SUPFAM" id="SSF109604">
    <property type="entry name" value="HD-domain/PDEase-like"/>
    <property type="match status" value="1"/>
</dbReference>
<evidence type="ECO:0000256" key="6">
    <source>
        <dbReference type="ARBA" id="ARBA00022840"/>
    </source>
</evidence>
<keyword evidence="8 10" id="KW-0030">Aminoacyl-tRNA synthetase</keyword>
<evidence type="ECO:0000256" key="10">
    <source>
        <dbReference type="HAMAP-Rule" id="MF_00255"/>
    </source>
</evidence>
<comment type="caution">
    <text evidence="12">The sequence shown here is derived from an EMBL/GenBank/DDBJ whole genome shotgun (WGS) entry which is preliminary data.</text>
</comment>
<evidence type="ECO:0000256" key="9">
    <source>
        <dbReference type="ARBA" id="ARBA00047937"/>
    </source>
</evidence>
<dbReference type="Pfam" id="PF02092">
    <property type="entry name" value="tRNA_synt_2f"/>
    <property type="match status" value="1"/>
</dbReference>
<comment type="catalytic activity">
    <reaction evidence="9 10">
        <text>tRNA(Gly) + glycine + ATP = glycyl-tRNA(Gly) + AMP + diphosphate</text>
        <dbReference type="Rhea" id="RHEA:16013"/>
        <dbReference type="Rhea" id="RHEA-COMP:9664"/>
        <dbReference type="Rhea" id="RHEA-COMP:9683"/>
        <dbReference type="ChEBI" id="CHEBI:30616"/>
        <dbReference type="ChEBI" id="CHEBI:33019"/>
        <dbReference type="ChEBI" id="CHEBI:57305"/>
        <dbReference type="ChEBI" id="CHEBI:78442"/>
        <dbReference type="ChEBI" id="CHEBI:78522"/>
        <dbReference type="ChEBI" id="CHEBI:456215"/>
        <dbReference type="EC" id="6.1.1.14"/>
    </reaction>
</comment>
<dbReference type="EC" id="6.1.1.14" evidence="10"/>
<name>A0ABN0AZ06_9ACTN</name>
<dbReference type="Proteomes" id="UP000004431">
    <property type="component" value="Unassembled WGS sequence"/>
</dbReference>
<keyword evidence="5 10" id="KW-0547">Nucleotide-binding</keyword>
<evidence type="ECO:0000256" key="2">
    <source>
        <dbReference type="ARBA" id="ARBA00008226"/>
    </source>
</evidence>
<keyword evidence="7 10" id="KW-0648">Protein biosynthesis</keyword>
<dbReference type="InterPro" id="IPR006194">
    <property type="entry name" value="Gly-tRNA-synth_heterodimer"/>
</dbReference>
<comment type="subunit">
    <text evidence="10">Tetramer of two alpha and two beta subunits.</text>
</comment>
<dbReference type="GO" id="GO:0004820">
    <property type="term" value="F:glycine-tRNA ligase activity"/>
    <property type="evidence" value="ECO:0007669"/>
    <property type="project" value="UniProtKB-EC"/>
</dbReference>
<evidence type="ECO:0000256" key="8">
    <source>
        <dbReference type="ARBA" id="ARBA00023146"/>
    </source>
</evidence>
<comment type="similarity">
    <text evidence="2 10">Belongs to the class-II aminoacyl-tRNA synthetase family.</text>
</comment>
<evidence type="ECO:0000313" key="12">
    <source>
        <dbReference type="EMBL" id="EFL43747.1"/>
    </source>
</evidence>
<dbReference type="InterPro" id="IPR008909">
    <property type="entry name" value="DALR_anticod-bd"/>
</dbReference>
<comment type="subcellular location">
    <subcellularLocation>
        <location evidence="1 10">Cytoplasm</location>
    </subcellularLocation>
</comment>
<dbReference type="NCBIfam" id="TIGR00211">
    <property type="entry name" value="glyS"/>
    <property type="match status" value="1"/>
</dbReference>
<dbReference type="PRINTS" id="PR01045">
    <property type="entry name" value="TRNASYNTHGB"/>
</dbReference>
<evidence type="ECO:0000313" key="13">
    <source>
        <dbReference type="Proteomes" id="UP000004431"/>
    </source>
</evidence>